<evidence type="ECO:0000313" key="2">
    <source>
        <dbReference type="Proteomes" id="UP000054928"/>
    </source>
</evidence>
<dbReference type="AlphaFoldDB" id="A0A0P1AZU0"/>
<dbReference type="EMBL" id="CCYD01002371">
    <property type="protein sequence ID" value="CEG47250.1"/>
    <property type="molecule type" value="Genomic_DNA"/>
</dbReference>
<keyword evidence="2" id="KW-1185">Reference proteome</keyword>
<sequence>MVKLLALTMSISEKKRVALKQPLARDVMYQIEGNELCVLALHFDWSKASVNV</sequence>
<dbReference type="RefSeq" id="XP_024583619.1">
    <property type="nucleotide sequence ID" value="XM_024718196.1"/>
</dbReference>
<protein>
    <submittedName>
        <fullName evidence="1">Uncharacterized protein</fullName>
    </submittedName>
</protein>
<name>A0A0P1AZU0_PLAHL</name>
<dbReference type="Proteomes" id="UP000054928">
    <property type="component" value="Unassembled WGS sequence"/>
</dbReference>
<dbReference type="GeneID" id="36398952"/>
<organism evidence="1 2">
    <name type="scientific">Plasmopara halstedii</name>
    <name type="common">Downy mildew of sunflower</name>
    <dbReference type="NCBI Taxonomy" id="4781"/>
    <lineage>
        <taxon>Eukaryota</taxon>
        <taxon>Sar</taxon>
        <taxon>Stramenopiles</taxon>
        <taxon>Oomycota</taxon>
        <taxon>Peronosporomycetes</taxon>
        <taxon>Peronosporales</taxon>
        <taxon>Peronosporaceae</taxon>
        <taxon>Plasmopara</taxon>
    </lineage>
</organism>
<accession>A0A0P1AZU0</accession>
<evidence type="ECO:0000313" key="1">
    <source>
        <dbReference type="EMBL" id="CEG47250.1"/>
    </source>
</evidence>
<proteinExistence type="predicted"/>
<reference evidence="2" key="1">
    <citation type="submission" date="2014-09" db="EMBL/GenBank/DDBJ databases">
        <authorList>
            <person name="Sharma Rahul"/>
            <person name="Thines Marco"/>
        </authorList>
    </citation>
    <scope>NUCLEOTIDE SEQUENCE [LARGE SCALE GENOMIC DNA]</scope>
</reference>